<dbReference type="GO" id="GO:0003723">
    <property type="term" value="F:RNA binding"/>
    <property type="evidence" value="ECO:0007669"/>
    <property type="project" value="InterPro"/>
</dbReference>
<dbReference type="InterPro" id="IPR001406">
    <property type="entry name" value="PsdUridine_synth_TruA"/>
</dbReference>
<name>A0A814C1F8_9BILA</name>
<evidence type="ECO:0000256" key="5">
    <source>
        <dbReference type="ARBA" id="ARBA00022694"/>
    </source>
</evidence>
<keyword evidence="5" id="KW-0819">tRNA processing</keyword>
<dbReference type="InterPro" id="IPR020103">
    <property type="entry name" value="PsdUridine_synth_cat_dom_sf"/>
</dbReference>
<dbReference type="InterPro" id="IPR020095">
    <property type="entry name" value="PsdUridine_synth_TruA_C"/>
</dbReference>
<evidence type="ECO:0000256" key="3">
    <source>
        <dbReference type="ARBA" id="ARBA00009375"/>
    </source>
</evidence>
<evidence type="ECO:0000256" key="11">
    <source>
        <dbReference type="ARBA" id="ARBA00064589"/>
    </source>
</evidence>
<dbReference type="FunFam" id="3.30.70.660:FF:000002">
    <property type="entry name" value="tRNA pseudouridine synthase"/>
    <property type="match status" value="1"/>
</dbReference>
<evidence type="ECO:0000256" key="2">
    <source>
        <dbReference type="ARBA" id="ARBA00004123"/>
    </source>
</evidence>
<evidence type="ECO:0000256" key="4">
    <source>
        <dbReference type="ARBA" id="ARBA00022664"/>
    </source>
</evidence>
<dbReference type="Proteomes" id="UP000663845">
    <property type="component" value="Unassembled WGS sequence"/>
</dbReference>
<dbReference type="AlphaFoldDB" id="A0A814C1F8"/>
<comment type="subcellular location">
    <subcellularLocation>
        <location evidence="2">Nucleus</location>
    </subcellularLocation>
</comment>
<evidence type="ECO:0000256" key="8">
    <source>
        <dbReference type="ARBA" id="ARBA00036943"/>
    </source>
</evidence>
<keyword evidence="7" id="KW-0539">Nucleus</keyword>
<keyword evidence="4" id="KW-0507">mRNA processing</keyword>
<dbReference type="GO" id="GO:0031119">
    <property type="term" value="P:tRNA pseudouridine synthesis"/>
    <property type="evidence" value="ECO:0007669"/>
    <property type="project" value="InterPro"/>
</dbReference>
<dbReference type="Pfam" id="PF01416">
    <property type="entry name" value="PseudoU_synth_1"/>
    <property type="match status" value="1"/>
</dbReference>
<evidence type="ECO:0000256" key="14">
    <source>
        <dbReference type="ARBA" id="ARBA00075153"/>
    </source>
</evidence>
<feature type="compositionally biased region" description="Low complexity" evidence="18">
    <location>
        <begin position="199"/>
        <end position="210"/>
    </location>
</feature>
<comment type="catalytic activity">
    <reaction evidence="9">
        <text>uridine(38/39/40) in tRNA = pseudouridine(38/39/40) in tRNA</text>
        <dbReference type="Rhea" id="RHEA:22376"/>
        <dbReference type="Rhea" id="RHEA-COMP:10085"/>
        <dbReference type="Rhea" id="RHEA-COMP:10087"/>
        <dbReference type="ChEBI" id="CHEBI:65314"/>
        <dbReference type="ChEBI" id="CHEBI:65315"/>
        <dbReference type="EC" id="5.4.99.12"/>
    </reaction>
</comment>
<feature type="compositionally biased region" description="Basic and acidic residues" evidence="18">
    <location>
        <begin position="186"/>
        <end position="196"/>
    </location>
</feature>
<evidence type="ECO:0000256" key="9">
    <source>
        <dbReference type="ARBA" id="ARBA00052184"/>
    </source>
</evidence>
<evidence type="ECO:0000256" key="17">
    <source>
        <dbReference type="ARBA" id="ARBA00081344"/>
    </source>
</evidence>
<dbReference type="GO" id="GO:0006397">
    <property type="term" value="P:mRNA processing"/>
    <property type="evidence" value="ECO:0007669"/>
    <property type="project" value="UniProtKB-KW"/>
</dbReference>
<evidence type="ECO:0000256" key="16">
    <source>
        <dbReference type="ARBA" id="ARBA00080849"/>
    </source>
</evidence>
<evidence type="ECO:0000256" key="7">
    <source>
        <dbReference type="ARBA" id="ARBA00023242"/>
    </source>
</evidence>
<comment type="similarity">
    <text evidence="3">Belongs to the tRNA pseudouridine synthase TruA family.</text>
</comment>
<dbReference type="Gene3D" id="3.30.70.660">
    <property type="entry name" value="Pseudouridine synthase I, catalytic domain, C-terminal subdomain"/>
    <property type="match status" value="2"/>
</dbReference>
<sequence length="579" mass="65323">MSKMAFQRAARTDKGVSAVANLVSLKLAPLENLTELVNEHLPKQIRMFGVKRVAASFNSKNSCDARTYIYILPTYAFCPVEEITSESYRVSSEILQLAKDVSSEYLGSHNFHNFTSGLVIAIVRGVASRDTIQQAYNADKILDMLSPTRTSAQAILKAVVTTTSTILQESTSAEQKEESNDADDNEPSKKKFKDDTTTEVESSIETTSTTTTHVRQRALKKRKVCVSFGYCGAGYFGLQRNAKDKVHRTIEDELVEAFVKVDAIPQTHADDMSKMAFQRAARTDKGVSAVANLVSLKLAPLENLTELVNEHLPKQIRMFGVKRVAASFNSKNSCDARTYIYILPTYAFCPVEEITSESYRVSSEILQLAKDVSSEYLGSHNFHNFTSGKKFTDPSARRHMFSIDIADPYIRENVEFTTITIKGQSFMLHQIRKMISLVIAIVRGVASRDTIQQAYNADKIDIPKAPPLGLVLQKLHYDRYDKKFGHDGQHEALTWAEVESEITTFKENVIIPHIVKREISDKSMLAYLERLIVHSFSPMDSEIDWRLSLPYQIVFQKVRTKMNPTYVFMAFFRSDAFTL</sequence>
<dbReference type="FunFam" id="3.30.70.580:FF:000002">
    <property type="entry name" value="tRNA pseudouridine synthase"/>
    <property type="match status" value="1"/>
</dbReference>
<evidence type="ECO:0000259" key="19">
    <source>
        <dbReference type="Pfam" id="PF01416"/>
    </source>
</evidence>
<evidence type="ECO:0000313" key="20">
    <source>
        <dbReference type="EMBL" id="CAF0934189.1"/>
    </source>
</evidence>
<dbReference type="GO" id="GO:0160147">
    <property type="term" value="F:tRNA pseudouridine(38-40) synthase activity"/>
    <property type="evidence" value="ECO:0007669"/>
    <property type="project" value="UniProtKB-EC"/>
</dbReference>
<evidence type="ECO:0000256" key="18">
    <source>
        <dbReference type="SAM" id="MobiDB-lite"/>
    </source>
</evidence>
<evidence type="ECO:0000256" key="13">
    <source>
        <dbReference type="ARBA" id="ARBA00068582"/>
    </source>
</evidence>
<dbReference type="InterPro" id="IPR041708">
    <property type="entry name" value="PUS1/PUS2-like"/>
</dbReference>
<dbReference type="GO" id="GO:0005634">
    <property type="term" value="C:nucleus"/>
    <property type="evidence" value="ECO:0007669"/>
    <property type="project" value="UniProtKB-SubCell"/>
</dbReference>
<dbReference type="EC" id="5.4.99.12" evidence="12"/>
<reference evidence="20" key="1">
    <citation type="submission" date="2021-02" db="EMBL/GenBank/DDBJ databases">
        <authorList>
            <person name="Nowell W R."/>
        </authorList>
    </citation>
    <scope>NUCLEOTIDE SEQUENCE</scope>
</reference>
<feature type="domain" description="Pseudouridine synthase I TruA alpha/beta" evidence="19">
    <location>
        <begin position="374"/>
        <end position="478"/>
    </location>
</feature>
<gene>
    <name evidence="20" type="ORF">JYZ213_LOCUS12347</name>
</gene>
<feature type="region of interest" description="Disordered" evidence="18">
    <location>
        <begin position="169"/>
        <end position="210"/>
    </location>
</feature>
<dbReference type="CDD" id="cd02568">
    <property type="entry name" value="PseudoU_synth_PUS1_PUS2"/>
    <property type="match status" value="1"/>
</dbReference>
<protein>
    <recommendedName>
        <fullName evidence="13">Pseudouridylate synthase 1 homolog</fullName>
        <ecNumber evidence="12">5.4.99.12</ecNumber>
    </recommendedName>
    <alternativeName>
        <fullName evidence="14">tRNA pseudouridine synthase 1</fullName>
    </alternativeName>
    <alternativeName>
        <fullName evidence="17">tRNA pseudouridine(38-40) synthase</fullName>
    </alternativeName>
    <alternativeName>
        <fullName evidence="15">tRNA pseudouridylate synthase I</fullName>
    </alternativeName>
    <alternativeName>
        <fullName evidence="16">tRNA-uridine isomerase I</fullName>
    </alternativeName>
</protein>
<evidence type="ECO:0000256" key="12">
    <source>
        <dbReference type="ARBA" id="ARBA00066509"/>
    </source>
</evidence>
<accession>A0A814C1F8</accession>
<dbReference type="InterPro" id="IPR020094">
    <property type="entry name" value="TruA/RsuA/RluB/E/F_N"/>
</dbReference>
<dbReference type="SUPFAM" id="SSF55120">
    <property type="entry name" value="Pseudouridine synthase"/>
    <property type="match status" value="2"/>
</dbReference>
<comment type="function">
    <text evidence="10">Pseudouridylate synthase that catalyzes pseudouridylation of tRNAs and mRNAs. Acts on positions 27/28 in the anticodon stem and also positions 34 and 36 in the anticodon of an intron containing tRNA. Also catalyzes pseudouridylation of mRNAs: mediates pseudouridylation of mRNAs with the consensus sequence 5'-UGUAG-3'. Acts as a regulator of pre-mRNA splicing by mediating pseudouridylation of pre-mRNAs at locations associated with alternatively spliced regions. Pseudouridylation of pre-mRNAs near splice sites directly regulates mRNA splicing and mRNA 3'-end processing. Involved in regulation of nuclear receptor activity through pseudouridylation of SRA1 mRNA.</text>
</comment>
<dbReference type="EMBL" id="CAJNOG010000096">
    <property type="protein sequence ID" value="CAF0934189.1"/>
    <property type="molecule type" value="Genomic_DNA"/>
</dbReference>
<evidence type="ECO:0000256" key="10">
    <source>
        <dbReference type="ARBA" id="ARBA00053709"/>
    </source>
</evidence>
<evidence type="ECO:0000313" key="21">
    <source>
        <dbReference type="Proteomes" id="UP000663845"/>
    </source>
</evidence>
<evidence type="ECO:0000256" key="6">
    <source>
        <dbReference type="ARBA" id="ARBA00023235"/>
    </source>
</evidence>
<evidence type="ECO:0000256" key="15">
    <source>
        <dbReference type="ARBA" id="ARBA00079087"/>
    </source>
</evidence>
<dbReference type="InterPro" id="IPR020097">
    <property type="entry name" value="PsdUridine_synth_TruA_a/b_dom"/>
</dbReference>
<proteinExistence type="inferred from homology"/>
<evidence type="ECO:0000256" key="1">
    <source>
        <dbReference type="ARBA" id="ARBA00001166"/>
    </source>
</evidence>
<comment type="catalytic activity">
    <reaction evidence="1">
        <text>a uridine in mRNA = a pseudouridine in mRNA</text>
        <dbReference type="Rhea" id="RHEA:56644"/>
        <dbReference type="Rhea" id="RHEA-COMP:14658"/>
        <dbReference type="Rhea" id="RHEA-COMP:14659"/>
        <dbReference type="ChEBI" id="CHEBI:65314"/>
        <dbReference type="ChEBI" id="CHEBI:65315"/>
    </reaction>
</comment>
<dbReference type="PANTHER" id="PTHR11142">
    <property type="entry name" value="PSEUDOURIDYLATE SYNTHASE"/>
    <property type="match status" value="1"/>
</dbReference>
<dbReference type="NCBIfam" id="TIGR00071">
    <property type="entry name" value="hisT_truA"/>
    <property type="match status" value="1"/>
</dbReference>
<dbReference type="Gene3D" id="3.30.70.580">
    <property type="entry name" value="Pseudouridine synthase I, catalytic domain, N-terminal subdomain"/>
    <property type="match status" value="2"/>
</dbReference>
<dbReference type="GO" id="GO:1990481">
    <property type="term" value="P:mRNA pseudouridine synthesis"/>
    <property type="evidence" value="ECO:0007669"/>
    <property type="project" value="TreeGrafter"/>
</dbReference>
<comment type="subunit">
    <text evidence="11">Monomer. Forms a complex with RARG and the SRA1 RNA in the nucleus.</text>
</comment>
<comment type="caution">
    <text evidence="20">The sequence shown here is derived from an EMBL/GenBank/DDBJ whole genome shotgun (WGS) entry which is preliminary data.</text>
</comment>
<dbReference type="PANTHER" id="PTHR11142:SF4">
    <property type="entry name" value="PSEUDOURIDYLATE SYNTHASE 1 HOMOLOG"/>
    <property type="match status" value="1"/>
</dbReference>
<organism evidence="20 21">
    <name type="scientific">Adineta steineri</name>
    <dbReference type="NCBI Taxonomy" id="433720"/>
    <lineage>
        <taxon>Eukaryota</taxon>
        <taxon>Metazoa</taxon>
        <taxon>Spiralia</taxon>
        <taxon>Gnathifera</taxon>
        <taxon>Rotifera</taxon>
        <taxon>Eurotatoria</taxon>
        <taxon>Bdelloidea</taxon>
        <taxon>Adinetida</taxon>
        <taxon>Adinetidae</taxon>
        <taxon>Adineta</taxon>
    </lineage>
</organism>
<comment type="catalytic activity">
    <reaction evidence="8">
        <text>a uridine in tRNA = a pseudouridine in tRNA</text>
        <dbReference type="Rhea" id="RHEA:54572"/>
        <dbReference type="Rhea" id="RHEA-COMP:13339"/>
        <dbReference type="Rhea" id="RHEA-COMP:13934"/>
        <dbReference type="ChEBI" id="CHEBI:65314"/>
        <dbReference type="ChEBI" id="CHEBI:65315"/>
    </reaction>
</comment>
<keyword evidence="6" id="KW-0413">Isomerase</keyword>